<feature type="region of interest" description="Disordered" evidence="1">
    <location>
        <begin position="1365"/>
        <end position="1404"/>
    </location>
</feature>
<feature type="region of interest" description="Disordered" evidence="1">
    <location>
        <begin position="1283"/>
        <end position="1321"/>
    </location>
</feature>
<evidence type="ECO:0008006" key="4">
    <source>
        <dbReference type="Google" id="ProtNLM"/>
    </source>
</evidence>
<evidence type="ECO:0000256" key="1">
    <source>
        <dbReference type="SAM" id="MobiDB-lite"/>
    </source>
</evidence>
<feature type="compositionally biased region" description="Basic residues" evidence="1">
    <location>
        <begin position="770"/>
        <end position="779"/>
    </location>
</feature>
<name>A0ABR0AKV7_9CRUS</name>
<dbReference type="EMBL" id="JAOYFB010000038">
    <property type="protein sequence ID" value="KAK4025752.1"/>
    <property type="molecule type" value="Genomic_DNA"/>
</dbReference>
<dbReference type="Proteomes" id="UP001234178">
    <property type="component" value="Unassembled WGS sequence"/>
</dbReference>
<feature type="region of interest" description="Disordered" evidence="1">
    <location>
        <begin position="1067"/>
        <end position="1107"/>
    </location>
</feature>
<reference evidence="2 3" key="1">
    <citation type="journal article" date="2023" name="Nucleic Acids Res.">
        <title>The hologenome of Daphnia magna reveals possible DNA methylation and microbiome-mediated evolution of the host genome.</title>
        <authorList>
            <person name="Chaturvedi A."/>
            <person name="Li X."/>
            <person name="Dhandapani V."/>
            <person name="Marshall H."/>
            <person name="Kissane S."/>
            <person name="Cuenca-Cambronero M."/>
            <person name="Asole G."/>
            <person name="Calvet F."/>
            <person name="Ruiz-Romero M."/>
            <person name="Marangio P."/>
            <person name="Guigo R."/>
            <person name="Rago D."/>
            <person name="Mirbahai L."/>
            <person name="Eastwood N."/>
            <person name="Colbourne J.K."/>
            <person name="Zhou J."/>
            <person name="Mallon E."/>
            <person name="Orsini L."/>
        </authorList>
    </citation>
    <scope>NUCLEOTIDE SEQUENCE [LARGE SCALE GENOMIC DNA]</scope>
    <source>
        <strain evidence="2">LRV0_1</strain>
    </source>
</reference>
<evidence type="ECO:0000313" key="2">
    <source>
        <dbReference type="EMBL" id="KAK4025752.1"/>
    </source>
</evidence>
<feature type="compositionally biased region" description="Basic residues" evidence="1">
    <location>
        <begin position="1289"/>
        <end position="1299"/>
    </location>
</feature>
<proteinExistence type="predicted"/>
<accession>A0ABR0AKV7</accession>
<feature type="region of interest" description="Disordered" evidence="1">
    <location>
        <begin position="420"/>
        <end position="447"/>
    </location>
</feature>
<evidence type="ECO:0000313" key="3">
    <source>
        <dbReference type="Proteomes" id="UP001234178"/>
    </source>
</evidence>
<feature type="compositionally biased region" description="Polar residues" evidence="1">
    <location>
        <begin position="673"/>
        <end position="685"/>
    </location>
</feature>
<protein>
    <recommendedName>
        <fullName evidence="4">LisH domain-containing protein</fullName>
    </recommendedName>
</protein>
<feature type="region of interest" description="Disordered" evidence="1">
    <location>
        <begin position="755"/>
        <end position="810"/>
    </location>
</feature>
<dbReference type="PROSITE" id="PS50896">
    <property type="entry name" value="LISH"/>
    <property type="match status" value="1"/>
</dbReference>
<sequence length="1826" mass="198846">MSLLSIDIARLIHHHLLKEGYESSANNLISECPHLKGLKPVKHPYKLPRILGLSLADLFESYFETKENVIEELELLESVVFREHDSLPLLTKTLVENLKSSTLSKSIQKKTWSKGVNTEVVINNGPAVCDASVNTDSVLVPQNCDASVNTDSVLVPQNCDASVNTDSVLVPQNCDASVNTDSVLFPQNCDASVNTDSICVPENCDACVNTEAPCYPQTCDSCINTDLFSGLRETCDTGVNTESCFNADKTSQSNLSVEKPDVLENTIDNSANNQVIIHSQEKNVLNHGTHAMSPTASGKTKVQDDNGDANMNPNWSQHHDIDQESSHALHCSEQLVATETVDFSLVYDRLLENREFQEKIAESINKKKAQAVLPYTDNSKCGSLASSQDLDTVIKAIVAETQADPSFDNFLKDCIGIDSEDQTSVGTPDSIAPNDSEPNAMPYNSGNQENCLVLDDVGEPMLVEQPTIPSSFFTVQSSDVTGSSSLINTLNSVAIVTSSGQITLVPTIISAMPGEVDPSETVSSTITKRVKKKQTMILRRAPVRIAPKPIFTLTIPAPDDDYNHVPTSACETESGFREQDIVENQVNQQQSVNYNLLTRETPGDCSPGPSKMKPIMKIKNRALAKSRRTKNSRIRDPIFQRLTNPPPSEKNLTSNLAALLKIAEEYRSSTMDVPNQQIVGQTEPSGSPDVVFRTPIPDSSGFVTTPTSTRRRSHVRQLNFGESPELPNKPAANSPAANSKRSEIPWDLALRNAFSAPPPTDSDIFATPKGKAKRKRKRSPMPETSDAIAIQDTSSNEVAVSTSPSKCSRSPAQASAFNLAATEETVAPVPVAEERSQPCGTSDSNYADLVAASILQEMANTPITEVTREDTSKETATDGLVTNCVVSTANLSQFGMDVVSREEHVMQHLTLPVLATPRKEITDSLVGSYPPQSVPSTVLCDGQSNSVSFGAWDGEIPRTPQIRMDLTSSTSPFQVSLTKGFRFLPAADSPSLAVPFTPCILEAGNSNTSIDTPYVGFYQFPSVLSTPRLEALRQEIMESPGKSLSMTVISPTQVVLGRPTPYFVPSGERAQGPIMNQNATPEHVPEPDKLDRRRRSSMEMDPLQLEESNDASDAAAALMCKTAENVAAALHPPTPYKTDQTLENDLINECQRLEDVPSTEKVKQRYQRLIELFGEDSTNLNEGTNAIPAAPETVMEDALAQSTPIITKQKYGKTRRTAPKKSIPIDESISSGCARVQVYAGNSQVNRRKSKRHSKGSKTFTSLEDEAIIQELLAMSRSNNSYDVVKQSPLRKKKQRSHSLNREQGSSSGEVDIEKKSTRKQSNLSGFNDVMTIEASTSMSELVSVSCVSSPNSSREEVDVVELVEMVESPLNSPRKKDKSKKTTKSREKPATRAARKACSSSSFGMATRRTPVKLFKSAPPPYARKAISYRQSATVKKTPTKVSPGESAFATNVSHEDTDLERYPIGAVNIPVTVPSTKHIQPTEDFDRVVESDDRTMEKSVASPVMEIAENTDGPLSLTQQAEVLVATENSIDETTALTEITKEPSETSSLISVEGLSIESESERIKTANEISSAETQEVNADVIISFEQNSIAVSILEPPVSPASTPVSRNISEKAKNFVNLPSVASDVICEKDYHAESTFTTLIEAEGANTAKFLVPHENLVVETNLEDSSLTSHSIRDSRCEETLPPAEALAKVTDEVAESNFIESTLPQKDLMVKSNQELLSPKVIAAKEKTKPSNSKLQNYLQLSSFNSTPDCSSKRKSSELDATILSPNFSSPAHPKPSAIGVCGQLPLQETAVVMHKDLVNKIRKQMRLSKEVDLYSQ</sequence>
<feature type="compositionally biased region" description="Polar residues" evidence="1">
    <location>
        <begin position="791"/>
        <end position="810"/>
    </location>
</feature>
<feature type="region of interest" description="Disordered" evidence="1">
    <location>
        <begin position="673"/>
        <end position="740"/>
    </location>
</feature>
<feature type="compositionally biased region" description="Low complexity" evidence="1">
    <location>
        <begin position="728"/>
        <end position="739"/>
    </location>
</feature>
<keyword evidence="3" id="KW-1185">Reference proteome</keyword>
<dbReference type="InterPro" id="IPR006594">
    <property type="entry name" value="LisH"/>
</dbReference>
<comment type="caution">
    <text evidence="2">The sequence shown here is derived from an EMBL/GenBank/DDBJ whole genome shotgun (WGS) entry which is preliminary data.</text>
</comment>
<organism evidence="2 3">
    <name type="scientific">Daphnia magna</name>
    <dbReference type="NCBI Taxonomy" id="35525"/>
    <lineage>
        <taxon>Eukaryota</taxon>
        <taxon>Metazoa</taxon>
        <taxon>Ecdysozoa</taxon>
        <taxon>Arthropoda</taxon>
        <taxon>Crustacea</taxon>
        <taxon>Branchiopoda</taxon>
        <taxon>Diplostraca</taxon>
        <taxon>Cladocera</taxon>
        <taxon>Anomopoda</taxon>
        <taxon>Daphniidae</taxon>
        <taxon>Daphnia</taxon>
    </lineage>
</organism>
<feature type="compositionally biased region" description="Basic residues" evidence="1">
    <location>
        <begin position="1374"/>
        <end position="1384"/>
    </location>
</feature>
<gene>
    <name evidence="2" type="ORF">OUZ56_014799</name>
</gene>